<dbReference type="GO" id="GO:0005813">
    <property type="term" value="C:centrosome"/>
    <property type="evidence" value="ECO:0007669"/>
    <property type="project" value="InterPro"/>
</dbReference>
<feature type="compositionally biased region" description="Low complexity" evidence="2">
    <location>
        <begin position="2253"/>
        <end position="2266"/>
    </location>
</feature>
<dbReference type="InterPro" id="IPR028750">
    <property type="entry name" value="CEP350/CC187"/>
</dbReference>
<feature type="compositionally biased region" description="Polar residues" evidence="2">
    <location>
        <begin position="1095"/>
        <end position="1107"/>
    </location>
</feature>
<feature type="coiled-coil region" evidence="1">
    <location>
        <begin position="1781"/>
        <end position="1808"/>
    </location>
</feature>
<feature type="compositionally biased region" description="Polar residues" evidence="2">
    <location>
        <begin position="1742"/>
        <end position="1751"/>
    </location>
</feature>
<feature type="compositionally biased region" description="Basic and acidic residues" evidence="2">
    <location>
        <begin position="433"/>
        <end position="444"/>
    </location>
</feature>
<feature type="region of interest" description="Disordered" evidence="2">
    <location>
        <begin position="709"/>
        <end position="774"/>
    </location>
</feature>
<feature type="region of interest" description="Disordered" evidence="2">
    <location>
        <begin position="1034"/>
        <end position="1147"/>
    </location>
</feature>
<feature type="compositionally biased region" description="Basic and acidic residues" evidence="2">
    <location>
        <begin position="530"/>
        <end position="540"/>
    </location>
</feature>
<reference evidence="3" key="1">
    <citation type="submission" date="2020-04" db="EMBL/GenBank/DDBJ databases">
        <authorList>
            <person name="Neveu A P."/>
        </authorList>
    </citation>
    <scope>NUCLEOTIDE SEQUENCE</scope>
    <source>
        <tissue evidence="3">Whole embryo</tissue>
    </source>
</reference>
<feature type="compositionally biased region" description="Pro residues" evidence="2">
    <location>
        <begin position="2351"/>
        <end position="2363"/>
    </location>
</feature>
<feature type="compositionally biased region" description="Basic and acidic residues" evidence="2">
    <location>
        <begin position="2307"/>
        <end position="2316"/>
    </location>
</feature>
<feature type="compositionally biased region" description="Polar residues" evidence="2">
    <location>
        <begin position="2052"/>
        <end position="2062"/>
    </location>
</feature>
<feature type="compositionally biased region" description="Low complexity" evidence="2">
    <location>
        <begin position="1839"/>
        <end position="1856"/>
    </location>
</feature>
<feature type="compositionally biased region" description="Polar residues" evidence="2">
    <location>
        <begin position="353"/>
        <end position="370"/>
    </location>
</feature>
<feature type="region of interest" description="Disordered" evidence="2">
    <location>
        <begin position="2050"/>
        <end position="2366"/>
    </location>
</feature>
<gene>
    <name evidence="3" type="primary">Cep350</name>
</gene>
<protein>
    <submittedName>
        <fullName evidence="3">Centrosome-associated protein 350</fullName>
    </submittedName>
</protein>
<feature type="compositionally biased region" description="Low complexity" evidence="2">
    <location>
        <begin position="1345"/>
        <end position="1382"/>
    </location>
</feature>
<feature type="compositionally biased region" description="Basic residues" evidence="2">
    <location>
        <begin position="541"/>
        <end position="554"/>
    </location>
</feature>
<feature type="region of interest" description="Disordered" evidence="2">
    <location>
        <begin position="1810"/>
        <end position="1984"/>
    </location>
</feature>
<feature type="compositionally biased region" description="Basic and acidic residues" evidence="2">
    <location>
        <begin position="1465"/>
        <end position="1483"/>
    </location>
</feature>
<feature type="region of interest" description="Disordered" evidence="2">
    <location>
        <begin position="902"/>
        <end position="1017"/>
    </location>
</feature>
<feature type="compositionally biased region" description="Polar residues" evidence="2">
    <location>
        <begin position="2102"/>
        <end position="2116"/>
    </location>
</feature>
<feature type="compositionally biased region" description="Low complexity" evidence="2">
    <location>
        <begin position="2216"/>
        <end position="2245"/>
    </location>
</feature>
<feature type="compositionally biased region" description="Low complexity" evidence="2">
    <location>
        <begin position="1969"/>
        <end position="1979"/>
    </location>
</feature>
<feature type="compositionally biased region" description="Polar residues" evidence="2">
    <location>
        <begin position="2467"/>
        <end position="2476"/>
    </location>
</feature>
<feature type="compositionally biased region" description="Polar residues" evidence="2">
    <location>
        <begin position="1066"/>
        <end position="1084"/>
    </location>
</feature>
<feature type="region of interest" description="Disordered" evidence="2">
    <location>
        <begin position="1287"/>
        <end position="1562"/>
    </location>
</feature>
<dbReference type="PANTHER" id="PTHR13958:SF3">
    <property type="entry name" value="CAP-GLY DOMAIN-CONTAINING PROTEIN-RELATED"/>
    <property type="match status" value="1"/>
</dbReference>
<feature type="compositionally biased region" description="Low complexity" evidence="2">
    <location>
        <begin position="452"/>
        <end position="463"/>
    </location>
</feature>
<evidence type="ECO:0000256" key="1">
    <source>
        <dbReference type="SAM" id="Coils"/>
    </source>
</evidence>
<feature type="compositionally biased region" description="Basic and acidic residues" evidence="2">
    <location>
        <begin position="2495"/>
        <end position="2505"/>
    </location>
</feature>
<dbReference type="EMBL" id="LR783841">
    <property type="protein sequence ID" value="CAB3229991.1"/>
    <property type="molecule type" value="mRNA"/>
</dbReference>
<dbReference type="GO" id="GO:0008017">
    <property type="term" value="F:microtubule binding"/>
    <property type="evidence" value="ECO:0007669"/>
    <property type="project" value="InterPro"/>
</dbReference>
<feature type="compositionally biased region" description="Low complexity" evidence="2">
    <location>
        <begin position="917"/>
        <end position="930"/>
    </location>
</feature>
<feature type="compositionally biased region" description="Basic and acidic residues" evidence="2">
    <location>
        <begin position="590"/>
        <end position="632"/>
    </location>
</feature>
<feature type="compositionally biased region" description="Basic and acidic residues" evidence="2">
    <location>
        <begin position="559"/>
        <end position="574"/>
    </location>
</feature>
<feature type="compositionally biased region" description="Low complexity" evidence="2">
    <location>
        <begin position="748"/>
        <end position="763"/>
    </location>
</feature>
<name>A0A6F9D9U0_9ASCI</name>
<feature type="region of interest" description="Disordered" evidence="2">
    <location>
        <begin position="256"/>
        <end position="278"/>
    </location>
</feature>
<dbReference type="GO" id="GO:0034453">
    <property type="term" value="P:microtubule anchoring"/>
    <property type="evidence" value="ECO:0007669"/>
    <property type="project" value="InterPro"/>
</dbReference>
<feature type="compositionally biased region" description="Basic and acidic residues" evidence="2">
    <location>
        <begin position="1287"/>
        <end position="1301"/>
    </location>
</feature>
<feature type="region of interest" description="Disordered" evidence="2">
    <location>
        <begin position="41"/>
        <end position="64"/>
    </location>
</feature>
<feature type="compositionally biased region" description="Low complexity" evidence="2">
    <location>
        <begin position="1698"/>
        <end position="1713"/>
    </location>
</feature>
<feature type="compositionally biased region" description="Polar residues" evidence="2">
    <location>
        <begin position="1536"/>
        <end position="1548"/>
    </location>
</feature>
<accession>A0A6F9D9U0</accession>
<feature type="compositionally biased region" description="Basic and acidic residues" evidence="2">
    <location>
        <begin position="1440"/>
        <end position="1453"/>
    </location>
</feature>
<feature type="region of interest" description="Disordered" evidence="2">
    <location>
        <begin position="509"/>
        <end position="654"/>
    </location>
</feature>
<feature type="compositionally biased region" description="Polar residues" evidence="2">
    <location>
        <begin position="634"/>
        <end position="654"/>
    </location>
</feature>
<proteinExistence type="evidence at transcript level"/>
<dbReference type="PANTHER" id="PTHR13958">
    <property type="entry name" value="CENTROSOME-ASSOCIATED PROTEIN 350"/>
    <property type="match status" value="1"/>
</dbReference>
<dbReference type="PROSITE" id="PS50096">
    <property type="entry name" value="IQ"/>
    <property type="match status" value="1"/>
</dbReference>
<feature type="region of interest" description="Disordered" evidence="2">
    <location>
        <begin position="1690"/>
        <end position="1751"/>
    </location>
</feature>
<feature type="compositionally biased region" description="Polar residues" evidence="2">
    <location>
        <begin position="1182"/>
        <end position="1202"/>
    </location>
</feature>
<feature type="compositionally biased region" description="Polar residues" evidence="2">
    <location>
        <begin position="715"/>
        <end position="724"/>
    </location>
</feature>
<feature type="region of interest" description="Disordered" evidence="2">
    <location>
        <begin position="333"/>
        <end position="393"/>
    </location>
</feature>
<feature type="compositionally biased region" description="Basic and acidic residues" evidence="2">
    <location>
        <begin position="946"/>
        <end position="980"/>
    </location>
</feature>
<feature type="compositionally biased region" description="Basic and acidic residues" evidence="2">
    <location>
        <begin position="2457"/>
        <end position="2466"/>
    </location>
</feature>
<feature type="compositionally biased region" description="Low complexity" evidence="2">
    <location>
        <begin position="2195"/>
        <end position="2209"/>
    </location>
</feature>
<feature type="compositionally biased region" description="Low complexity" evidence="2">
    <location>
        <begin position="1932"/>
        <end position="1944"/>
    </location>
</feature>
<feature type="compositionally biased region" description="Low complexity" evidence="2">
    <location>
        <begin position="829"/>
        <end position="843"/>
    </location>
</feature>
<organism evidence="3">
    <name type="scientific">Phallusia mammillata</name>
    <dbReference type="NCBI Taxonomy" id="59560"/>
    <lineage>
        <taxon>Eukaryota</taxon>
        <taxon>Metazoa</taxon>
        <taxon>Chordata</taxon>
        <taxon>Tunicata</taxon>
        <taxon>Ascidiacea</taxon>
        <taxon>Phlebobranchia</taxon>
        <taxon>Ascidiidae</taxon>
        <taxon>Phallusia</taxon>
    </lineage>
</organism>
<feature type="region of interest" description="Disordered" evidence="2">
    <location>
        <begin position="2434"/>
        <end position="2511"/>
    </location>
</feature>
<keyword evidence="1" id="KW-0175">Coiled coil</keyword>
<evidence type="ECO:0000256" key="2">
    <source>
        <dbReference type="SAM" id="MobiDB-lite"/>
    </source>
</evidence>
<feature type="region of interest" description="Disordered" evidence="2">
    <location>
        <begin position="821"/>
        <end position="847"/>
    </location>
</feature>
<sequence length="2846" mass="316252">MDVFSGYSVAGADAKLTESLKDVWGKYDEAKAVLQRIDHRIQQHEAPTSSELNSSLKEKAQSLSSIKNSMQVSKSYGHKVGFKEPLVSYHEKHDPKSSILGSSQTGKYPEASTLSYSARDFNTTDYDSLRVSLRGFDPSAENPRLYPDSSTLTKTPNQHDIIDTAPIAESPKDQLVPIRELNTDTYFEPSGKLVKPGKNLPTAGVAQTIVNPFSVDTYKHSGVELQMPKKRYDAAKQKKKLEENSEGLAKLKETIRKQKENRSPSSLHGTPGLKFYHKDDDPIAPIPYNMDFPKPRVRKIAAGPAAPKYKGFNTAETRLRTPDGKVWKEDGTISMQPKAQQPHRKTKAALFQEGSSRSKSLERTSTNKQGTKGKATRKIGKIKSDKPSHRKTLITPSSWREGQKVAEAILGSIPKHKKTLPSNIALHSPPTKDVTRKTTKDAHPESAPLSCNNNNATASAATNKPNVGQEISAILNHGDSKPEKENADIDLQSPDALAIEEQEATLSVNMKEMLSDLRSSDSSSSDSDTEVEKLNKDQKTPKKSQKINKKRKPTSVKQTQKENSEPVRKVRHYDQSQVQKFMAKQKAERRKKEAELKKQEKEANERKMQQLNNLDKRQKEARKKTVQDDGKMKSSLQSTFTKIPPSGFNSSRSANADLAGIGYESRVASFLDKLDRYRHIKQSDEGDEVQLQPGGTKVSAFMSKLDQYLTEDTARNSQSKTRYSPQDDDNDDGDLTVADLSNDKRLSPLRNSSPSPRQSSPRLTAVASYSDKPDYHHMDRIAALKAKSDLLQERIDKQAKCLLEKPVDNFASLSHYTPYENQLKSPHRSQQSSGHFESSSTHSVDQQNQFELETSIPGVSNLRDHVAATERQRVENQASTTIQKAYKGYAVRHALETWELPSGNSLLKKSKTEELHSTSSSLTSKSSESSARSVEEIMDSLTGKDFCADDERKTTWADKMKDDEKHKLSDGQDVLQDLKSRLRPKTAPANAQRHSDLPEFSSGEQSKPPWQRSHGDKYSIPNLFAHKYLKALNRQQKGEIPSGTDLDHKHPNDLPYSSPIKKHNLSHTNPKQYSLDDNLQTSLPVQYKSDEYDNDFQSLTSTESSINVPGEDGTSSIKTSSASQKSDSPSLNSSQSETGVKVPDKQLRNSAELITWSKSLRQDAVKFQSAPAENPEDGSEIEVSTQTNLPPVNFPAPSQGSPKYSPAVLEHKMALELNRYESIDEAIKQLGGTEQMQSVALAQQETVSLAQILQSRQLQHQLEVDRLTLKAKEEALEAARQIEKQEMERKIKEAKDKEENAQKQSDMALKLQEETLKSLKAQQKVTEASHRLFSPHKKSYKADDYTTSSEKSYTSSSETSTKTPGTDQSYSSSTFNSFSQSQEIKLPAKSSVHRSPPSIVSEHSTTSVRQSDDDISIPEQIRGQKLPFSSSESKSISENIEVKGFDETDRSISEEIPTSGKSKFKKTDDKTKKDAQKSSHDVSDVGSVTFDESVTEDEIAEISRRAILPSESHRRMQRRKSPSIKPPKEVDLYDHSNLSVSSDDTLPSQAGKGRLSGLEESFSGPTSLFGDSDIGSFSTFLNATVQQYMLEQEVRVRHQSVMLKLREKAIKEKTQAELAWLEQQKQHVRRKGEDDKMPPIKKKKRAILLRLQVETEEIKKLRAANKAALQDRELIMKQHKDISRIMHSTQQIKEKLKSGSSAKAGADSKGKVSLSPDPHITSSTPVPQPVDSASVSEDESSIPNSDMDTSASNRLLRHLKLVSGGLDDRRLTYREKGLLKRKKDAERLLEWKRKLDEEEQKVIDIEKKAISAWAKEASPEKSTVGKSTKDDASKAIPASTERQSSVSPSESSIAEEVVTRGIEDGSTTTSSSVHEDNKPAGSQDLSSEGTIGDDYSQSFESSVQSVGKTASNLDQPSSALSKDGTSSKKQSKPNSSSSPGPTTPLLGHKKTSTSVRIPKKRDIFDSGSDESFSQTQSETEQSDVECRVHVLQEELKRRQLIAEKLKKQQKKKRKEHLRAQEASLKSQIEAYDALIKKTKQELTQELDVSGVVTGSNGTNLTSHALVAKPQIRSPRKSDQARQANRSRKYVIPVQSPEASPRAGSQKTVGPSSIITKQRSDSDSSGRSSRSLSFDDDQQHSPEDAVNGSKPFIHPLPFANRSTDKMLHSSAESSPTSTVTQERPNKLELFGAKLAPLPTTPITSPLPSLSKQTTPDKSTSSIKSLIPKPSKLQSPKQKTPSSSPDVSHVDDTSKSSSVFKSSIPIPVKTSGPETMKNDSPTTTPPSGGYADDFEPSSAGTDDDVSENISDHSTDKSDMSVPLMDLSTPISTKKLDLSDEDDEKTPVASPSTTPTPSPPNTPTPQNPNIMLHHDEIEGVDVMDGSAYIMDVRKHDVIKTEPASFGKEQLAEKVSEDILRSLVEESMNIAINARSLAGSRDVEENRRKQKNSEAVTTTDTSKRARRNEPSSELTPSARNLLQILTDEGDENVGSRAEPTSKERDRDDVSSGITDNLLSETINEVLEIRKQRAKKWAEASFPRDYENGNEVESIMQVDGKKRVLTPNVGTGLESEDVDREPTIARPVSPIFGSGQDDVSEEWFDDDIGITPYQPQKRDDSPIVNLNEDWLAEDVVIGPPPIKLAVPATRDDVMHIVNQAIDFFHDKQTRGEMQESFSIPEEYLEDTDVIIDSDQPEAAKSASRVFKKCIFELVWELMTEAYGSSPTMKSHSTSPWIKMRRRKRPTFCKSVPKSKKEILAAVSGEVNKLFNFSGVRRKLDPRLTLKWGTMKKKDNVDLLLIEELREEEPDWTDYDVDETTVKMQLADNVMEFLLRDTIQCLNKIEQKNTKK</sequence>
<feature type="compositionally biased region" description="Polar residues" evidence="2">
    <location>
        <begin position="1883"/>
        <end position="1924"/>
    </location>
</feature>
<feature type="region of interest" description="Disordered" evidence="2">
    <location>
        <begin position="1165"/>
        <end position="1205"/>
    </location>
</feature>
<feature type="coiled-coil region" evidence="1">
    <location>
        <begin position="1988"/>
        <end position="2041"/>
    </location>
</feature>
<feature type="compositionally biased region" description="Low complexity" evidence="2">
    <location>
        <begin position="1115"/>
        <end position="1130"/>
    </location>
</feature>
<evidence type="ECO:0000313" key="3">
    <source>
        <dbReference type="EMBL" id="CAB3229991.1"/>
    </source>
</evidence>
<feature type="compositionally biased region" description="Polar residues" evidence="2">
    <location>
        <begin position="45"/>
        <end position="64"/>
    </location>
</feature>
<feature type="coiled-coil region" evidence="1">
    <location>
        <begin position="1611"/>
        <end position="1671"/>
    </location>
</feature>
<feature type="region of interest" description="Disordered" evidence="2">
    <location>
        <begin position="420"/>
        <end position="465"/>
    </location>
</feature>
<dbReference type="CDD" id="cd23767">
    <property type="entry name" value="IQCD"/>
    <property type="match status" value="1"/>
</dbReference>
<feature type="compositionally biased region" description="Polar residues" evidence="2">
    <location>
        <begin position="2169"/>
        <end position="2181"/>
    </location>
</feature>
<feature type="compositionally biased region" description="Low complexity" evidence="2">
    <location>
        <begin position="1429"/>
        <end position="1439"/>
    </location>
</feature>